<feature type="transmembrane region" description="Helical" evidence="8">
    <location>
        <begin position="52"/>
        <end position="77"/>
    </location>
</feature>
<dbReference type="InterPro" id="IPR007498">
    <property type="entry name" value="PqiA-like"/>
</dbReference>
<dbReference type="PANTHER" id="PTHR30462:SF1">
    <property type="entry name" value="INTERMEMBRANE TRANSPORT PROTEIN YEBS"/>
    <property type="match status" value="1"/>
</dbReference>
<proteinExistence type="inferred from homology"/>
<evidence type="ECO:0000313" key="9">
    <source>
        <dbReference type="EMBL" id="OOS02111.1"/>
    </source>
</evidence>
<reference evidence="9 10" key="1">
    <citation type="submission" date="2017-02" db="EMBL/GenBank/DDBJ databases">
        <title>Draft genome sequence of Haemophilus felis CCUG 31170 type strain.</title>
        <authorList>
            <person name="Engstrom-Jakobsson H."/>
            <person name="Salva-Serra F."/>
            <person name="Thorell K."/>
            <person name="Gonzales-Siles L."/>
            <person name="Karlsson R."/>
            <person name="Boulund F."/>
            <person name="Engstrand L."/>
            <person name="Kristiansson E."/>
            <person name="Moore E."/>
        </authorList>
    </citation>
    <scope>NUCLEOTIDE SEQUENCE [LARGE SCALE GENOMIC DNA]</scope>
    <source>
        <strain evidence="9 10">CCUG 31170</strain>
    </source>
</reference>
<accession>A0A1T0AXN3</accession>
<feature type="transmembrane region" description="Helical" evidence="8">
    <location>
        <begin position="255"/>
        <end position="282"/>
    </location>
</feature>
<comment type="similarity">
    <text evidence="2">Belongs to the PqiA family.</text>
</comment>
<evidence type="ECO:0000256" key="3">
    <source>
        <dbReference type="ARBA" id="ARBA00022475"/>
    </source>
</evidence>
<dbReference type="OrthoDB" id="9800207at2"/>
<evidence type="ECO:0000256" key="1">
    <source>
        <dbReference type="ARBA" id="ARBA00004429"/>
    </source>
</evidence>
<evidence type="ECO:0000256" key="2">
    <source>
        <dbReference type="ARBA" id="ARBA00007555"/>
    </source>
</evidence>
<feature type="transmembrane region" description="Helical" evidence="8">
    <location>
        <begin position="302"/>
        <end position="330"/>
    </location>
</feature>
<keyword evidence="6 8" id="KW-1133">Transmembrane helix</keyword>
<dbReference type="InterPro" id="IPR051800">
    <property type="entry name" value="PqiA-PqiB_transport"/>
</dbReference>
<comment type="caution">
    <text evidence="9">The sequence shown here is derived from an EMBL/GenBank/DDBJ whole genome shotgun (WGS) entry which is preliminary data.</text>
</comment>
<keyword evidence="4" id="KW-0997">Cell inner membrane</keyword>
<feature type="transmembrane region" description="Helical" evidence="8">
    <location>
        <begin position="134"/>
        <end position="160"/>
    </location>
</feature>
<evidence type="ECO:0000313" key="10">
    <source>
        <dbReference type="Proteomes" id="UP000190023"/>
    </source>
</evidence>
<evidence type="ECO:0000256" key="8">
    <source>
        <dbReference type="SAM" id="Phobius"/>
    </source>
</evidence>
<feature type="transmembrane region" description="Helical" evidence="8">
    <location>
        <begin position="351"/>
        <end position="370"/>
    </location>
</feature>
<keyword evidence="3" id="KW-1003">Cell membrane</keyword>
<dbReference type="GO" id="GO:0005886">
    <property type="term" value="C:plasma membrane"/>
    <property type="evidence" value="ECO:0007669"/>
    <property type="project" value="UniProtKB-SubCell"/>
</dbReference>
<feature type="transmembrane region" description="Helical" evidence="8">
    <location>
        <begin position="382"/>
        <end position="400"/>
    </location>
</feature>
<evidence type="ECO:0000256" key="7">
    <source>
        <dbReference type="ARBA" id="ARBA00023136"/>
    </source>
</evidence>
<evidence type="ECO:0000256" key="5">
    <source>
        <dbReference type="ARBA" id="ARBA00022692"/>
    </source>
</evidence>
<dbReference type="PANTHER" id="PTHR30462">
    <property type="entry name" value="INTERMEMBRANE TRANSPORT PROTEIN PQIB-RELATED"/>
    <property type="match status" value="1"/>
</dbReference>
<feature type="transmembrane region" description="Helical" evidence="8">
    <location>
        <begin position="172"/>
        <end position="191"/>
    </location>
</feature>
<name>A0A1T0AXN3_9PAST</name>
<dbReference type="Pfam" id="PF04403">
    <property type="entry name" value="PqiA"/>
    <property type="match status" value="2"/>
</dbReference>
<evidence type="ECO:0000256" key="4">
    <source>
        <dbReference type="ARBA" id="ARBA00022519"/>
    </source>
</evidence>
<keyword evidence="7 8" id="KW-0472">Membrane</keyword>
<evidence type="ECO:0000256" key="6">
    <source>
        <dbReference type="ARBA" id="ARBA00022989"/>
    </source>
</evidence>
<dbReference type="InterPro" id="IPR005219">
    <property type="entry name" value="PqiA-like_proteobact"/>
</dbReference>
<comment type="subcellular location">
    <subcellularLocation>
        <location evidence="1">Cell inner membrane</location>
        <topology evidence="1">Multi-pass membrane protein</topology>
    </subcellularLocation>
</comment>
<keyword evidence="10" id="KW-1185">Reference proteome</keyword>
<dbReference type="EMBL" id="MUYB01000040">
    <property type="protein sequence ID" value="OOS02111.1"/>
    <property type="molecule type" value="Genomic_DNA"/>
</dbReference>
<keyword evidence="5 8" id="KW-0812">Transmembrane</keyword>
<feature type="transmembrane region" description="Helical" evidence="8">
    <location>
        <begin position="97"/>
        <end position="122"/>
    </location>
</feature>
<organism evidence="9 10">
    <name type="scientific">[Haemophilus] felis</name>
    <dbReference type="NCBI Taxonomy" id="123822"/>
    <lineage>
        <taxon>Bacteria</taxon>
        <taxon>Pseudomonadati</taxon>
        <taxon>Pseudomonadota</taxon>
        <taxon>Gammaproteobacteria</taxon>
        <taxon>Pasteurellales</taxon>
        <taxon>Pasteurellaceae</taxon>
    </lineage>
</organism>
<dbReference type="NCBIfam" id="TIGR00155">
    <property type="entry name" value="pqiA_fam"/>
    <property type="match status" value="1"/>
</dbReference>
<protein>
    <recommendedName>
        <fullName evidence="11">Paraquat-inducible membrane protein A</fullName>
    </recommendedName>
</protein>
<dbReference type="AlphaFoldDB" id="A0A1T0AXN3"/>
<sequence>MTAVSIKKREYTCCLTCNEVVSIPTLNPQEFAKCPRCHTLLRTQKKWSLTRCTFIACGILLLIPFALFSPLISLNLFGSPIDASVWSGIWKMATEDYAYTAFLVFLCAVFIPICFALLIIGLKIADVLQIKPRHILLTLGYVKPWVMLDVYLISLLVTMFKVRQYAELNVNFYIIAFVFITILVTLLFIHLNIKTLWEYFYPEQTLLSDFSPQENICCCSKCEYSFVLTHNVEKESSCPRCNTKINSPTQESLQAVWATLLTGIIMLFPANFLPISVVYVNGVATEDTLMSGVLGFISSGNYFIAFIVFTASIFVPISKVAIMLYLLICVHFNLRHSIKWKMRLLHFVHFIGRWSMLDLFVLALMMSLVTRGQIIDFSVGPAAFYFGIAVFLTMISSSLFDSRLIWKIYDNPTR</sequence>
<dbReference type="STRING" id="123822.B0188_09105"/>
<dbReference type="Proteomes" id="UP000190023">
    <property type="component" value="Unassembled WGS sequence"/>
</dbReference>
<evidence type="ECO:0008006" key="11">
    <source>
        <dbReference type="Google" id="ProtNLM"/>
    </source>
</evidence>
<gene>
    <name evidence="9" type="ORF">B0188_09105</name>
</gene>